<reference evidence="1 2" key="1">
    <citation type="submission" date="2024-04" db="EMBL/GenBank/DDBJ databases">
        <title>Phyllosticta paracitricarpa is synonymous to the EU quarantine fungus P. citricarpa based on phylogenomic analyses.</title>
        <authorList>
            <consortium name="Lawrence Berkeley National Laboratory"/>
            <person name="Van Ingen-Buijs V.A."/>
            <person name="Van Westerhoven A.C."/>
            <person name="Haridas S."/>
            <person name="Skiadas P."/>
            <person name="Martin F."/>
            <person name="Groenewald J.Z."/>
            <person name="Crous P.W."/>
            <person name="Seidl M.F."/>
        </authorList>
    </citation>
    <scope>NUCLEOTIDE SEQUENCE [LARGE SCALE GENOMIC DNA]</scope>
    <source>
        <strain evidence="1 2">CBS 123374</strain>
    </source>
</reference>
<evidence type="ECO:0000313" key="1">
    <source>
        <dbReference type="EMBL" id="KAK8230371.1"/>
    </source>
</evidence>
<evidence type="ECO:0000313" key="2">
    <source>
        <dbReference type="Proteomes" id="UP001492380"/>
    </source>
</evidence>
<proteinExistence type="predicted"/>
<name>A0ABR1YHJ3_9PEZI</name>
<comment type="caution">
    <text evidence="1">The sequence shown here is derived from an EMBL/GenBank/DDBJ whole genome shotgun (WGS) entry which is preliminary data.</text>
</comment>
<protein>
    <recommendedName>
        <fullName evidence="3">Transmembrane protein</fullName>
    </recommendedName>
</protein>
<evidence type="ECO:0008006" key="3">
    <source>
        <dbReference type="Google" id="ProtNLM"/>
    </source>
</evidence>
<sequence>MAAWLGARRSGVVRGRAGVKKQFCWCFFDVASRRQGAHHTGCWWEVCSSGAVWAFFAFSSTFASVFASVCVSSPLSPSGACAVDTTRGGRGMSEKTSSSSFGLPTHCFYLTPHTYLSFFPPSSRPLLCHPRTSSLRLVSHIYRAHPIQIGVFSFPSPAASGRPPASSTRSILPVGVAAQPASFGREDGVELRR</sequence>
<gene>
    <name evidence="1" type="ORF">HDK90DRAFT_319104</name>
</gene>
<dbReference type="Proteomes" id="UP001492380">
    <property type="component" value="Unassembled WGS sequence"/>
</dbReference>
<accession>A0ABR1YHJ3</accession>
<keyword evidence="2" id="KW-1185">Reference proteome</keyword>
<dbReference type="EMBL" id="JBBWRZ010000008">
    <property type="protein sequence ID" value="KAK8230371.1"/>
    <property type="molecule type" value="Genomic_DNA"/>
</dbReference>
<organism evidence="1 2">
    <name type="scientific">Phyllosticta capitalensis</name>
    <dbReference type="NCBI Taxonomy" id="121624"/>
    <lineage>
        <taxon>Eukaryota</taxon>
        <taxon>Fungi</taxon>
        <taxon>Dikarya</taxon>
        <taxon>Ascomycota</taxon>
        <taxon>Pezizomycotina</taxon>
        <taxon>Dothideomycetes</taxon>
        <taxon>Dothideomycetes incertae sedis</taxon>
        <taxon>Botryosphaeriales</taxon>
        <taxon>Phyllostictaceae</taxon>
        <taxon>Phyllosticta</taxon>
    </lineage>
</organism>